<evidence type="ECO:0000256" key="1">
    <source>
        <dbReference type="SAM" id="MobiDB-lite"/>
    </source>
</evidence>
<dbReference type="Proteomes" id="UP000177798">
    <property type="component" value="Chromosome 4"/>
</dbReference>
<dbReference type="OMA" id="GSEWLIW"/>
<organism evidence="2 3">
    <name type="scientific">Sclerotinia sclerotiorum (strain ATCC 18683 / 1980 / Ss-1)</name>
    <name type="common">White mold</name>
    <name type="synonym">Whetzelinia sclerotiorum</name>
    <dbReference type="NCBI Taxonomy" id="665079"/>
    <lineage>
        <taxon>Eukaryota</taxon>
        <taxon>Fungi</taxon>
        <taxon>Dikarya</taxon>
        <taxon>Ascomycota</taxon>
        <taxon>Pezizomycotina</taxon>
        <taxon>Leotiomycetes</taxon>
        <taxon>Helotiales</taxon>
        <taxon>Sclerotiniaceae</taxon>
        <taxon>Sclerotinia</taxon>
    </lineage>
</organism>
<gene>
    <name evidence="2" type="ORF">sscle_04g039140</name>
</gene>
<proteinExistence type="predicted"/>
<accession>A0A1D9Q2H7</accession>
<evidence type="ECO:0000313" key="3">
    <source>
        <dbReference type="Proteomes" id="UP000177798"/>
    </source>
</evidence>
<protein>
    <submittedName>
        <fullName evidence="2">Uncharacterized protein</fullName>
    </submittedName>
</protein>
<sequence>MNNLRQPPDKVPEFLYIVHDPSNDQNPGGVSHNSEESYSPRDIGFRPYDVLTLERETASSYLLFHYGVENEMRRNPPSIYVAATDDIEAARNQVITSEKELVMYRLNGRCDDMKRCVVFKASKWLRALNLWEDDADEDEEEKHERQKKLGSEWLIWPIVPREAIIGMSGKEDIMKETEKEHESSANYQGQKRRKNSAGPSRDLEVAKTAKKGKSSSKSSARNEKGFVCKELDSDGAPQYMSKYSEEQPFPFSAIHIIEPGEGGSRCLVHWDTNIEPSWFNIRDVDARAVREFRSRQISAESRKEPKKGDPFEILFEEPLNKETKLNSRFLVRWTDTRRVTWETYGGSPGVTRHAGNRFLAKRNTWTRYRYT</sequence>
<evidence type="ECO:0000313" key="2">
    <source>
        <dbReference type="EMBL" id="APA09144.1"/>
    </source>
</evidence>
<dbReference type="AlphaFoldDB" id="A0A1D9Q2H7"/>
<dbReference type="OrthoDB" id="3491685at2759"/>
<name>A0A1D9Q2H7_SCLS1</name>
<dbReference type="EMBL" id="CP017817">
    <property type="protein sequence ID" value="APA09144.1"/>
    <property type="molecule type" value="Genomic_DNA"/>
</dbReference>
<dbReference type="RefSeq" id="XP_001596827.1">
    <property type="nucleotide sequence ID" value="XM_001596777.1"/>
</dbReference>
<reference evidence="3" key="1">
    <citation type="journal article" date="2017" name="Genome Biol. Evol.">
        <title>The complete genome sequence of the phytopathogenic fungus Sclerotinia sclerotiorum reveals insights into the genome architecture of broad host range pathogens.</title>
        <authorList>
            <person name="Derbyshire M."/>
            <person name="Denton-Giles M."/>
            <person name="Hegedus D."/>
            <person name="Seifbarghy S."/>
            <person name="Rollins J."/>
            <person name="van Kan J."/>
            <person name="Seidl M.F."/>
            <person name="Faino L."/>
            <person name="Mbengue M."/>
            <person name="Navaud O."/>
            <person name="Raffaele S."/>
            <person name="Hammond-Kosack K."/>
            <person name="Heard S."/>
            <person name="Oliver R."/>
        </authorList>
    </citation>
    <scope>NUCLEOTIDE SEQUENCE [LARGE SCALE GENOMIC DNA]</scope>
    <source>
        <strain evidence="3">ATCC 18683 / 1980 / Ss-1</strain>
    </source>
</reference>
<feature type="region of interest" description="Disordered" evidence="1">
    <location>
        <begin position="176"/>
        <end position="226"/>
    </location>
</feature>
<dbReference type="KEGG" id="ssl:SS1G_03050"/>
<dbReference type="VEuPathDB" id="FungiDB:sscle_04g039140"/>